<organism evidence="1 2">
    <name type="scientific">Brachionus plicatilis</name>
    <name type="common">Marine rotifer</name>
    <name type="synonym">Brachionus muelleri</name>
    <dbReference type="NCBI Taxonomy" id="10195"/>
    <lineage>
        <taxon>Eukaryota</taxon>
        <taxon>Metazoa</taxon>
        <taxon>Spiralia</taxon>
        <taxon>Gnathifera</taxon>
        <taxon>Rotifera</taxon>
        <taxon>Eurotatoria</taxon>
        <taxon>Monogononta</taxon>
        <taxon>Pseudotrocha</taxon>
        <taxon>Ploima</taxon>
        <taxon>Brachionidae</taxon>
        <taxon>Brachionus</taxon>
    </lineage>
</organism>
<sequence>MYYLTFCRRINDSFCIQLKHQILSAKNIIKERSDYANNQTHLNDNNCFKLQQPFLVSTDIISAGNKFQLSTTL</sequence>
<reference evidence="1 2" key="1">
    <citation type="journal article" date="2018" name="Sci. Rep.">
        <title>Genomic signatures of local adaptation to the degree of environmental predictability in rotifers.</title>
        <authorList>
            <person name="Franch-Gras L."/>
            <person name="Hahn C."/>
            <person name="Garcia-Roger E.M."/>
            <person name="Carmona M.J."/>
            <person name="Serra M."/>
            <person name="Gomez A."/>
        </authorList>
    </citation>
    <scope>NUCLEOTIDE SEQUENCE [LARGE SCALE GENOMIC DNA]</scope>
    <source>
        <strain evidence="1">HYR1</strain>
    </source>
</reference>
<proteinExistence type="predicted"/>
<comment type="caution">
    <text evidence="1">The sequence shown here is derived from an EMBL/GenBank/DDBJ whole genome shotgun (WGS) entry which is preliminary data.</text>
</comment>
<name>A0A3M7S457_BRAPC</name>
<dbReference type="EMBL" id="REGN01002067">
    <property type="protein sequence ID" value="RNA30604.1"/>
    <property type="molecule type" value="Genomic_DNA"/>
</dbReference>
<keyword evidence="2" id="KW-1185">Reference proteome</keyword>
<protein>
    <submittedName>
        <fullName evidence="1">Uncharacterized protein</fullName>
    </submittedName>
</protein>
<dbReference type="AlphaFoldDB" id="A0A3M7S457"/>
<evidence type="ECO:0000313" key="1">
    <source>
        <dbReference type="EMBL" id="RNA30604.1"/>
    </source>
</evidence>
<accession>A0A3M7S457</accession>
<dbReference type="Proteomes" id="UP000276133">
    <property type="component" value="Unassembled WGS sequence"/>
</dbReference>
<gene>
    <name evidence="1" type="ORF">BpHYR1_027616</name>
</gene>
<evidence type="ECO:0000313" key="2">
    <source>
        <dbReference type="Proteomes" id="UP000276133"/>
    </source>
</evidence>